<name>A0ABQ8FDI0_9FUNG</name>
<reference evidence="2 3" key="1">
    <citation type="submission" date="2021-02" db="EMBL/GenBank/DDBJ databases">
        <title>Variation within the Batrachochytrium salamandrivorans European outbreak.</title>
        <authorList>
            <person name="Kelly M."/>
            <person name="Pasmans F."/>
            <person name="Shea T.P."/>
            <person name="Munoz J.F."/>
            <person name="Carranza S."/>
            <person name="Cuomo C.A."/>
            <person name="Martel A."/>
        </authorList>
    </citation>
    <scope>NUCLEOTIDE SEQUENCE [LARGE SCALE GENOMIC DNA]</scope>
    <source>
        <strain evidence="2 3">AMFP18/2</strain>
    </source>
</reference>
<dbReference type="Gene3D" id="2.30.42.10">
    <property type="match status" value="1"/>
</dbReference>
<dbReference type="EMBL" id="JAFCIX010000330">
    <property type="protein sequence ID" value="KAH6594773.1"/>
    <property type="molecule type" value="Genomic_DNA"/>
</dbReference>
<evidence type="ECO:0000313" key="2">
    <source>
        <dbReference type="EMBL" id="KAH6594773.1"/>
    </source>
</evidence>
<dbReference type="InterPro" id="IPR036034">
    <property type="entry name" value="PDZ_sf"/>
</dbReference>
<dbReference type="PANTHER" id="PTHR32060:SF22">
    <property type="entry name" value="CARBOXYL-TERMINAL-PROCESSING PEPTIDASE 3, CHLOROPLASTIC"/>
    <property type="match status" value="1"/>
</dbReference>
<feature type="chain" id="PRO_5046932008" description="Tail specific protease domain-containing protein" evidence="1">
    <location>
        <begin position="20"/>
        <end position="630"/>
    </location>
</feature>
<proteinExistence type="predicted"/>
<comment type="caution">
    <text evidence="2">The sequence shown here is derived from an EMBL/GenBank/DDBJ whole genome shotgun (WGS) entry which is preliminary data.</text>
</comment>
<feature type="signal peptide" evidence="1">
    <location>
        <begin position="1"/>
        <end position="19"/>
    </location>
</feature>
<dbReference type="PANTHER" id="PTHR32060">
    <property type="entry name" value="TAIL-SPECIFIC PROTEASE"/>
    <property type="match status" value="1"/>
</dbReference>
<evidence type="ECO:0000313" key="3">
    <source>
        <dbReference type="Proteomes" id="UP001648503"/>
    </source>
</evidence>
<sequence length="630" mass="69616">MLASSVITLLAIGSTSVSASNYAKYNLLKDDRDAGRLVFPPTTLAQKEVILSNVENALTIWVNYKSKIDHYGPAADPFPTIKSLREDIKKVTDRRLQLELTDAFAMIRDQHTRWTNMAPYGCFYATTGVRFAFIEGDADIANKPTVVVTSTTKHPELRSLFGEDYSKIQAGDELLAINELSFVEWFEQNQFKSGAGANEFGGQRAALKYLTTIYGKVNRLPSEDSITFQFKSRTNPQNSYTVNVPYVSGRDDECWNLGSKLYKSLTVPRIPKEGCYGEESSSRQRSAVLMNPTDVTEVTWGIYKPESANMGIINLDSFSPEGVGTTSLAVLKAIMIIRSLLTNELKDTNSVMYELRGNSGGDAEFTDSMVQLFKPDFKPFGDRYLMNQITRNLFVKGKDPNFPLSQQLTSGSITYANTLTVGVTQTIRTGLYNGQDIEDAGIEPEIMSFENGQSKLHFVSEPFEIKNPIGGFSLEVESAGIEEFIVFQADGKTVALNKGGVTLPQNKSFPSQCPLLVVLSVTTESSLLARLQVNRVDSSIEAFFTAPIGTKINIGIDVTLDTEPDCDFLYLSVKSSGGVEDFLLRSKSRDGNKTFNGISGRKKIVRGTAPFITKSERFSVSLRFTSDEAR</sequence>
<evidence type="ECO:0000256" key="1">
    <source>
        <dbReference type="SAM" id="SignalP"/>
    </source>
</evidence>
<keyword evidence="3" id="KW-1185">Reference proteome</keyword>
<keyword evidence="1" id="KW-0732">Signal</keyword>
<evidence type="ECO:0008006" key="4">
    <source>
        <dbReference type="Google" id="ProtNLM"/>
    </source>
</evidence>
<gene>
    <name evidence="2" type="ORF">BASA50_006448</name>
</gene>
<organism evidence="2 3">
    <name type="scientific">Batrachochytrium salamandrivorans</name>
    <dbReference type="NCBI Taxonomy" id="1357716"/>
    <lineage>
        <taxon>Eukaryota</taxon>
        <taxon>Fungi</taxon>
        <taxon>Fungi incertae sedis</taxon>
        <taxon>Chytridiomycota</taxon>
        <taxon>Chytridiomycota incertae sedis</taxon>
        <taxon>Chytridiomycetes</taxon>
        <taxon>Rhizophydiales</taxon>
        <taxon>Rhizophydiales incertae sedis</taxon>
        <taxon>Batrachochytrium</taxon>
    </lineage>
</organism>
<dbReference type="Proteomes" id="UP001648503">
    <property type="component" value="Unassembled WGS sequence"/>
</dbReference>
<protein>
    <recommendedName>
        <fullName evidence="4">Tail specific protease domain-containing protein</fullName>
    </recommendedName>
</protein>
<accession>A0ABQ8FDI0</accession>